<dbReference type="EMBL" id="PFQK01000102">
    <property type="protein sequence ID" value="PJC81197.1"/>
    <property type="molecule type" value="Genomic_DNA"/>
</dbReference>
<reference evidence="4" key="1">
    <citation type="submission" date="2017-09" db="EMBL/GenBank/DDBJ databases">
        <title>Depth-based differentiation of microbial function through sediment-hosted aquifers and enrichment of novel symbionts in the deep terrestrial subsurface.</title>
        <authorList>
            <person name="Probst A.J."/>
            <person name="Ladd B."/>
            <person name="Jarett J.K."/>
            <person name="Geller-Mcgrath D.E."/>
            <person name="Sieber C.M.K."/>
            <person name="Emerson J.B."/>
            <person name="Anantharaman K."/>
            <person name="Thomas B.C."/>
            <person name="Malmstrom R."/>
            <person name="Stieglmeier M."/>
            <person name="Klingl A."/>
            <person name="Woyke T."/>
            <person name="Ryan C.M."/>
            <person name="Banfield J.F."/>
        </authorList>
    </citation>
    <scope>NUCLEOTIDE SEQUENCE [LARGE SCALE GENOMIC DNA]</scope>
</reference>
<dbReference type="InterPro" id="IPR036390">
    <property type="entry name" value="WH_DNA-bd_sf"/>
</dbReference>
<accession>A0A2M8GKX5</accession>
<name>A0A2M8GKX5_9BACT</name>
<comment type="caution">
    <text evidence="3">The sequence shown here is derived from an EMBL/GenBank/DDBJ whole genome shotgun (WGS) entry which is preliminary data.</text>
</comment>
<dbReference type="Gene3D" id="1.10.10.10">
    <property type="entry name" value="Winged helix-like DNA-binding domain superfamily/Winged helix DNA-binding domain"/>
    <property type="match status" value="1"/>
</dbReference>
<keyword evidence="1" id="KW-0175">Coiled coil</keyword>
<dbReference type="PANTHER" id="PTHR34293:SF1">
    <property type="entry name" value="HTH-TYPE TRANSCRIPTIONAL REGULATOR TRMBL2"/>
    <property type="match status" value="1"/>
</dbReference>
<dbReference type="InterPro" id="IPR051797">
    <property type="entry name" value="TrmB-like"/>
</dbReference>
<feature type="coiled-coil region" evidence="1">
    <location>
        <begin position="73"/>
        <end position="100"/>
    </location>
</feature>
<dbReference type="CDD" id="cd00090">
    <property type="entry name" value="HTH_ARSR"/>
    <property type="match status" value="1"/>
</dbReference>
<feature type="domain" description="Transcription regulator TrmB N-terminal" evidence="2">
    <location>
        <begin position="7"/>
        <end position="63"/>
    </location>
</feature>
<dbReference type="InterPro" id="IPR036388">
    <property type="entry name" value="WH-like_DNA-bd_sf"/>
</dbReference>
<dbReference type="Proteomes" id="UP000229370">
    <property type="component" value="Unassembled WGS sequence"/>
</dbReference>
<evidence type="ECO:0000256" key="1">
    <source>
        <dbReference type="SAM" id="Coils"/>
    </source>
</evidence>
<evidence type="ECO:0000259" key="2">
    <source>
        <dbReference type="Pfam" id="PF01978"/>
    </source>
</evidence>
<sequence length="260" mass="30901">MDKITLYKLGLTKQEVDIYLSLLENETHTIKEISQITGINRTTTYRYIQSLENKGLVKWIVGTRGKIVQIFPVDNLETLLNSLKRNIKEIEIGLPELLKNLKQIQPVKRYQNQVRYYEGVEGLQQMIWNNLSINPKETSRSYTVFRRREFINPKFEDEFEKEWVRRRLKDHVITNEDRFEYINKRLVGAYRTESLDIHIIPKKKYYITNDILIYNDVFAIMSLEKGNLLGVEIENEEIAKTQRSIFDLVWSIGSSYKKNE</sequence>
<gene>
    <name evidence="3" type="ORF">CO007_05940</name>
</gene>
<dbReference type="SUPFAM" id="SSF46785">
    <property type="entry name" value="Winged helix' DNA-binding domain"/>
    <property type="match status" value="1"/>
</dbReference>
<dbReference type="InterPro" id="IPR002831">
    <property type="entry name" value="Tscrpt_reg_TrmB_N"/>
</dbReference>
<dbReference type="InterPro" id="IPR011991">
    <property type="entry name" value="ArsR-like_HTH"/>
</dbReference>
<organism evidence="3 4">
    <name type="scientific">Candidatus Roizmanbacteria bacterium CG_4_8_14_3_um_filter_36_10</name>
    <dbReference type="NCBI Taxonomy" id="1974834"/>
    <lineage>
        <taxon>Bacteria</taxon>
        <taxon>Candidatus Roizmaniibacteriota</taxon>
    </lineage>
</organism>
<dbReference type="Pfam" id="PF01978">
    <property type="entry name" value="TrmB"/>
    <property type="match status" value="1"/>
</dbReference>
<evidence type="ECO:0000313" key="3">
    <source>
        <dbReference type="EMBL" id="PJC81197.1"/>
    </source>
</evidence>
<evidence type="ECO:0000313" key="4">
    <source>
        <dbReference type="Proteomes" id="UP000229370"/>
    </source>
</evidence>
<protein>
    <recommendedName>
        <fullName evidence="2">Transcription regulator TrmB N-terminal domain-containing protein</fullName>
    </recommendedName>
</protein>
<proteinExistence type="predicted"/>
<dbReference type="PANTHER" id="PTHR34293">
    <property type="entry name" value="HTH-TYPE TRANSCRIPTIONAL REGULATOR TRMBL2"/>
    <property type="match status" value="1"/>
</dbReference>
<dbReference type="AlphaFoldDB" id="A0A2M8GKX5"/>